<gene>
    <name evidence="1" type="ORF">DXG03_002736</name>
</gene>
<dbReference type="Gene3D" id="1.10.8.100">
    <property type="entry name" value="Ribosomal RNA adenine dimethylase-like, domain 2"/>
    <property type="match status" value="1"/>
</dbReference>
<sequence length="141" mass="16138">MLQPYDDHFHPVSSMYAKSADTKKSSRAVGLPFASLQVEPLENQFIKKGETDMWDYCLRRLFVRKATELKTALPGLAPGAQTLVKKLTDPARPDDERLDVRTKINQLEAKDWAILLKAFSDWPFKPDVCLLLLYTRGRVLM</sequence>
<dbReference type="AlphaFoldDB" id="A0A9P7G3N9"/>
<organism evidence="1 2">
    <name type="scientific">Asterophora parasitica</name>
    <dbReference type="NCBI Taxonomy" id="117018"/>
    <lineage>
        <taxon>Eukaryota</taxon>
        <taxon>Fungi</taxon>
        <taxon>Dikarya</taxon>
        <taxon>Basidiomycota</taxon>
        <taxon>Agaricomycotina</taxon>
        <taxon>Agaricomycetes</taxon>
        <taxon>Agaricomycetidae</taxon>
        <taxon>Agaricales</taxon>
        <taxon>Tricholomatineae</taxon>
        <taxon>Lyophyllaceae</taxon>
        <taxon>Asterophora</taxon>
    </lineage>
</organism>
<protein>
    <submittedName>
        <fullName evidence="1">Uncharacterized protein</fullName>
    </submittedName>
</protein>
<evidence type="ECO:0000313" key="2">
    <source>
        <dbReference type="Proteomes" id="UP000775547"/>
    </source>
</evidence>
<accession>A0A9P7G3N9</accession>
<evidence type="ECO:0000313" key="1">
    <source>
        <dbReference type="EMBL" id="KAG5642486.1"/>
    </source>
</evidence>
<dbReference type="OrthoDB" id="16079at2759"/>
<keyword evidence="2" id="KW-1185">Reference proteome</keyword>
<dbReference type="EMBL" id="JABCKV010000182">
    <property type="protein sequence ID" value="KAG5642486.1"/>
    <property type="molecule type" value="Genomic_DNA"/>
</dbReference>
<dbReference type="InterPro" id="IPR023165">
    <property type="entry name" value="rRNA_Ade_diMease-like_C"/>
</dbReference>
<reference evidence="1" key="1">
    <citation type="submission" date="2020-07" db="EMBL/GenBank/DDBJ databases">
        <authorList>
            <person name="Nieuwenhuis M."/>
            <person name="Van De Peppel L.J.J."/>
        </authorList>
    </citation>
    <scope>NUCLEOTIDE SEQUENCE</scope>
    <source>
        <strain evidence="1">AP01</strain>
        <tissue evidence="1">Mycelium</tissue>
    </source>
</reference>
<name>A0A9P7G3N9_9AGAR</name>
<comment type="caution">
    <text evidence="1">The sequence shown here is derived from an EMBL/GenBank/DDBJ whole genome shotgun (WGS) entry which is preliminary data.</text>
</comment>
<dbReference type="Proteomes" id="UP000775547">
    <property type="component" value="Unassembled WGS sequence"/>
</dbReference>
<reference evidence="1" key="2">
    <citation type="submission" date="2021-10" db="EMBL/GenBank/DDBJ databases">
        <title>Phylogenomics reveals ancestral predisposition of the termite-cultivated fungus Termitomyces towards a domesticated lifestyle.</title>
        <authorList>
            <person name="Auxier B."/>
            <person name="Grum-Grzhimaylo A."/>
            <person name="Cardenas M.E."/>
            <person name="Lodge J.D."/>
            <person name="Laessoe T."/>
            <person name="Pedersen O."/>
            <person name="Smith M.E."/>
            <person name="Kuyper T.W."/>
            <person name="Franco-Molano E.A."/>
            <person name="Baroni T.J."/>
            <person name="Aanen D.K."/>
        </authorList>
    </citation>
    <scope>NUCLEOTIDE SEQUENCE</scope>
    <source>
        <strain evidence="1">AP01</strain>
        <tissue evidence="1">Mycelium</tissue>
    </source>
</reference>
<proteinExistence type="predicted"/>